<gene>
    <name evidence="1" type="ORF">RPERSI_LOCUS23643</name>
</gene>
<organism evidence="1 2">
    <name type="scientific">Racocetra persica</name>
    <dbReference type="NCBI Taxonomy" id="160502"/>
    <lineage>
        <taxon>Eukaryota</taxon>
        <taxon>Fungi</taxon>
        <taxon>Fungi incertae sedis</taxon>
        <taxon>Mucoromycota</taxon>
        <taxon>Glomeromycotina</taxon>
        <taxon>Glomeromycetes</taxon>
        <taxon>Diversisporales</taxon>
        <taxon>Gigasporaceae</taxon>
        <taxon>Racocetra</taxon>
    </lineage>
</organism>
<accession>A0ACA9RWH7</accession>
<comment type="caution">
    <text evidence="1">The sequence shown here is derived from an EMBL/GenBank/DDBJ whole genome shotgun (WGS) entry which is preliminary data.</text>
</comment>
<reference evidence="1" key="1">
    <citation type="submission" date="2021-06" db="EMBL/GenBank/DDBJ databases">
        <authorList>
            <person name="Kallberg Y."/>
            <person name="Tangrot J."/>
            <person name="Rosling A."/>
        </authorList>
    </citation>
    <scope>NUCLEOTIDE SEQUENCE</scope>
    <source>
        <strain evidence="1">MA461A</strain>
    </source>
</reference>
<keyword evidence="2" id="KW-1185">Reference proteome</keyword>
<name>A0ACA9RWH7_9GLOM</name>
<feature type="non-terminal residue" evidence="1">
    <location>
        <position position="241"/>
    </location>
</feature>
<dbReference type="EMBL" id="CAJVQC010074257">
    <property type="protein sequence ID" value="CAG8812915.1"/>
    <property type="molecule type" value="Genomic_DNA"/>
</dbReference>
<proteinExistence type="predicted"/>
<sequence length="241" mass="28144">IHRKLNQDNDGTSIPDNDVFLSEIFDHINNSTKIEHDAGLLLFEEKGKFVEISSSLRKFFEENVYPRGSIPDSEWVNYLDKFFKFIIDRRIRRVNEWFENNLAKFSKEHNEIVITNYALEREINRLNLFWNVCRLKCDNCGLSCLKASRHDDNPNDASHDCQTDHKCHHECEFKEAHPDGIIPDCVHFAAHQGKHRYIGHENMKGNETHKCDSEMHYCGEPCSLEAITLKGPYKCQNECMA</sequence>
<evidence type="ECO:0000313" key="1">
    <source>
        <dbReference type="EMBL" id="CAG8812915.1"/>
    </source>
</evidence>
<protein>
    <submittedName>
        <fullName evidence="1">23292_t:CDS:1</fullName>
    </submittedName>
</protein>
<feature type="non-terminal residue" evidence="1">
    <location>
        <position position="1"/>
    </location>
</feature>
<evidence type="ECO:0000313" key="2">
    <source>
        <dbReference type="Proteomes" id="UP000789920"/>
    </source>
</evidence>
<dbReference type="Proteomes" id="UP000789920">
    <property type="component" value="Unassembled WGS sequence"/>
</dbReference>